<gene>
    <name evidence="2" type="ORF">GCU69_30280</name>
</gene>
<reference evidence="2 3" key="1">
    <citation type="submission" date="2019-10" db="EMBL/GenBank/DDBJ databases">
        <title>Streptomyces tenebrisbrunneis sp.nov., an endogenous actinomycete isolated from of Lycium ruthenicum.</title>
        <authorList>
            <person name="Ma L."/>
        </authorList>
    </citation>
    <scope>NUCLEOTIDE SEQUENCE [LARGE SCALE GENOMIC DNA]</scope>
    <source>
        <strain evidence="2 3">TRM 66187</strain>
    </source>
</reference>
<accession>A0ABQ7F963</accession>
<protein>
    <recommendedName>
        <fullName evidence="4">ATP-binding protein</fullName>
    </recommendedName>
</protein>
<feature type="non-terminal residue" evidence="2">
    <location>
        <position position="1"/>
    </location>
</feature>
<evidence type="ECO:0008006" key="4">
    <source>
        <dbReference type="Google" id="ProtNLM"/>
    </source>
</evidence>
<name>A0ABQ7F963_9ACTN</name>
<sequence length="115" mass="12384">RERGRPEGEGWEPVPVPLPTYVTAPVAPRATGGVDLDAPDAWSSARSGTAGPAAEATGTDRPAGTQQPERPGKRTAQDPAPRTGRTERARRGRDRDRTPLFDQYEGDDRPRAANE</sequence>
<dbReference type="EMBL" id="WHPN01000420">
    <property type="protein sequence ID" value="KAF4405356.1"/>
    <property type="molecule type" value="Genomic_DNA"/>
</dbReference>
<proteinExistence type="predicted"/>
<evidence type="ECO:0000256" key="1">
    <source>
        <dbReference type="SAM" id="MobiDB-lite"/>
    </source>
</evidence>
<comment type="caution">
    <text evidence="2">The sequence shown here is derived from an EMBL/GenBank/DDBJ whole genome shotgun (WGS) entry which is preliminary data.</text>
</comment>
<organism evidence="2 3">
    <name type="scientific">Streptomyces lycii</name>
    <dbReference type="NCBI Taxonomy" id="2654337"/>
    <lineage>
        <taxon>Bacteria</taxon>
        <taxon>Bacillati</taxon>
        <taxon>Actinomycetota</taxon>
        <taxon>Actinomycetes</taxon>
        <taxon>Kitasatosporales</taxon>
        <taxon>Streptomycetaceae</taxon>
        <taxon>Streptomyces</taxon>
    </lineage>
</organism>
<feature type="compositionally biased region" description="Basic and acidic residues" evidence="1">
    <location>
        <begin position="106"/>
        <end position="115"/>
    </location>
</feature>
<feature type="region of interest" description="Disordered" evidence="1">
    <location>
        <begin position="1"/>
        <end position="115"/>
    </location>
</feature>
<feature type="compositionally biased region" description="Low complexity" evidence="1">
    <location>
        <begin position="48"/>
        <end position="59"/>
    </location>
</feature>
<evidence type="ECO:0000313" key="3">
    <source>
        <dbReference type="Proteomes" id="UP000621266"/>
    </source>
</evidence>
<evidence type="ECO:0000313" key="2">
    <source>
        <dbReference type="EMBL" id="KAF4405356.1"/>
    </source>
</evidence>
<keyword evidence="3" id="KW-1185">Reference proteome</keyword>
<feature type="compositionally biased region" description="Basic and acidic residues" evidence="1">
    <location>
        <begin position="84"/>
        <end position="99"/>
    </location>
</feature>
<dbReference type="Proteomes" id="UP000621266">
    <property type="component" value="Unassembled WGS sequence"/>
</dbReference>